<feature type="domain" description="HTH CENPB-type" evidence="7">
    <location>
        <begin position="87"/>
        <end position="152"/>
    </location>
</feature>
<dbReference type="EMBL" id="CAJHUB010000750">
    <property type="protein sequence ID" value="CAD7681069.1"/>
    <property type="molecule type" value="Genomic_DNA"/>
</dbReference>
<evidence type="ECO:0000256" key="4">
    <source>
        <dbReference type="ARBA" id="ARBA00023242"/>
    </source>
</evidence>
<keyword evidence="10" id="KW-1185">Reference proteome</keyword>
<comment type="similarity">
    <text evidence="2">Belongs to the tigger transposable element derived protein family.</text>
</comment>
<dbReference type="InterPro" id="IPR050863">
    <property type="entry name" value="CenT-Element_Derived"/>
</dbReference>
<protein>
    <submittedName>
        <fullName evidence="9">(raccoon dog) hypothetical protein</fullName>
    </submittedName>
</protein>
<dbReference type="InterPro" id="IPR004875">
    <property type="entry name" value="DDE_SF_endonuclease_dom"/>
</dbReference>
<proteinExistence type="inferred from homology"/>
<dbReference type="InterPro" id="IPR006600">
    <property type="entry name" value="HTH_CenpB_DNA-bd_dom"/>
</dbReference>
<evidence type="ECO:0000313" key="9">
    <source>
        <dbReference type="EMBL" id="CAD7681069.1"/>
    </source>
</evidence>
<keyword evidence="4" id="KW-0539">Nucleus</keyword>
<dbReference type="Proteomes" id="UP000645828">
    <property type="component" value="Unassembled WGS sequence"/>
</dbReference>
<evidence type="ECO:0000256" key="1">
    <source>
        <dbReference type="ARBA" id="ARBA00004123"/>
    </source>
</evidence>
<name>A0A811Z2U1_NYCPR</name>
<reference evidence="9" key="1">
    <citation type="submission" date="2020-12" db="EMBL/GenBank/DDBJ databases">
        <authorList>
            <consortium name="Molecular Ecology Group"/>
        </authorList>
    </citation>
    <scope>NUCLEOTIDE SEQUENCE</scope>
    <source>
        <strain evidence="9">TBG_1078</strain>
    </source>
</reference>
<feature type="compositionally biased region" description="Acidic residues" evidence="5">
    <location>
        <begin position="473"/>
        <end position="482"/>
    </location>
</feature>
<evidence type="ECO:0000313" key="10">
    <source>
        <dbReference type="Proteomes" id="UP000645828"/>
    </source>
</evidence>
<dbReference type="Pfam" id="PF04218">
    <property type="entry name" value="CENP-B_N"/>
    <property type="match status" value="1"/>
</dbReference>
<dbReference type="InterPro" id="IPR036397">
    <property type="entry name" value="RNaseH_sf"/>
</dbReference>
<accession>A0A811Z2U1</accession>
<feature type="region of interest" description="Disordered" evidence="5">
    <location>
        <begin position="461"/>
        <end position="486"/>
    </location>
</feature>
<dbReference type="InterPro" id="IPR009057">
    <property type="entry name" value="Homeodomain-like_sf"/>
</dbReference>
<dbReference type="PANTHER" id="PTHR19303">
    <property type="entry name" value="TRANSPOSON"/>
    <property type="match status" value="1"/>
</dbReference>
<dbReference type="InterPro" id="IPR007889">
    <property type="entry name" value="HTH_Psq"/>
</dbReference>
<dbReference type="Gene3D" id="3.30.420.10">
    <property type="entry name" value="Ribonuclease H-like superfamily/Ribonuclease H"/>
    <property type="match status" value="1"/>
</dbReference>
<evidence type="ECO:0000256" key="2">
    <source>
        <dbReference type="ARBA" id="ARBA00010881"/>
    </source>
</evidence>
<dbReference type="SUPFAM" id="SSF46689">
    <property type="entry name" value="Homeodomain-like"/>
    <property type="match status" value="2"/>
</dbReference>
<dbReference type="Gene3D" id="1.10.10.10">
    <property type="entry name" value="Winged helix-like DNA-binding domain superfamily/Winged helix DNA-binding domain"/>
    <property type="match status" value="1"/>
</dbReference>
<dbReference type="GO" id="GO:0005634">
    <property type="term" value="C:nucleus"/>
    <property type="evidence" value="ECO:0007669"/>
    <property type="project" value="UniProtKB-SubCell"/>
</dbReference>
<evidence type="ECO:0000259" key="6">
    <source>
        <dbReference type="Pfam" id="PF03184"/>
    </source>
</evidence>
<comment type="caution">
    <text evidence="9">The sequence shown here is derived from an EMBL/GenBank/DDBJ whole genome shotgun (WGS) entry which is preliminary data.</text>
</comment>
<dbReference type="InterPro" id="IPR036388">
    <property type="entry name" value="WH-like_DNA-bd_sf"/>
</dbReference>
<dbReference type="Pfam" id="PF03184">
    <property type="entry name" value="DDE_1"/>
    <property type="match status" value="1"/>
</dbReference>
<evidence type="ECO:0000256" key="5">
    <source>
        <dbReference type="SAM" id="MobiDB-lite"/>
    </source>
</evidence>
<dbReference type="Gene3D" id="1.10.10.60">
    <property type="entry name" value="Homeodomain-like"/>
    <property type="match status" value="1"/>
</dbReference>
<dbReference type="PANTHER" id="PTHR19303:SF60">
    <property type="entry name" value="HTH CENPB-TYPE DOMAIN-CONTAINING PROTEIN"/>
    <property type="match status" value="1"/>
</dbReference>
<feature type="domain" description="DDE-1" evidence="6">
    <location>
        <begin position="226"/>
        <end position="409"/>
    </location>
</feature>
<sequence>MAPQHSAKALGNAPKRKKAVTCLTEKVHVLDKFHSGLSYSAVGREFNVNESTIRYIQKKEEDIWRSVQEAAPKSAKVTSIVRDAAMEKMEKQLNLRIQEMSTNKKSIVDSVVVRLKAKEIYRHVTQSQEKVNKPFSASAGWLARFKRPYHMKNVHTNEKFAGKPGPADQEAAEEFKKYLLSIVHEKGYMEEQVFNADETGLFYKNVGKQTYIMQMASKPPGYESFKNRAALLLCVNAKGDFKCKPLMVHRAQNPRALRGKNLNCMPVHWRWNKKARMASKIFWDWFHNCFIPEAERYLHSKNLASRILLILDNTPVHCHEELENAHPDTEVLFMPPNTASLIQPLSQGIIKAFKAYYTRELYSKAFEALDTNEETTMMGYWKSISIRNVIDYINTAWDSIKQTTINNCWKCFEGVTENIKNSVKNIMHITQQISGEGFRDMREGDVEEISAEMAVEPTKKDVDEMAKHGTGVSDDDDDDGDESQNPRIVPLTAAKISEWNSALEKNFRDSLECDSVPERSLTFKRLTSTASVPYAETLKNLRQKAKQTRLKEFFKPVWEGTLLTPSPICESQNPEVEPLDLTCHPC</sequence>
<comment type="subcellular location">
    <subcellularLocation>
        <location evidence="1">Nucleus</location>
    </subcellularLocation>
</comment>
<dbReference type="GO" id="GO:0003677">
    <property type="term" value="F:DNA binding"/>
    <property type="evidence" value="ECO:0007669"/>
    <property type="project" value="UniProtKB-KW"/>
</dbReference>
<feature type="domain" description="HTH psq-type" evidence="8">
    <location>
        <begin position="15"/>
        <end position="65"/>
    </location>
</feature>
<gene>
    <name evidence="9" type="ORF">NYPRO_LOCUS13861</name>
</gene>
<evidence type="ECO:0000256" key="3">
    <source>
        <dbReference type="ARBA" id="ARBA00023125"/>
    </source>
</evidence>
<dbReference type="AlphaFoldDB" id="A0A811Z2U1"/>
<dbReference type="Pfam" id="PF03221">
    <property type="entry name" value="HTH_Tnp_Tc5"/>
    <property type="match status" value="1"/>
</dbReference>
<evidence type="ECO:0000259" key="7">
    <source>
        <dbReference type="Pfam" id="PF03221"/>
    </source>
</evidence>
<organism evidence="9 10">
    <name type="scientific">Nyctereutes procyonoides</name>
    <name type="common">Raccoon dog</name>
    <name type="synonym">Canis procyonoides</name>
    <dbReference type="NCBI Taxonomy" id="34880"/>
    <lineage>
        <taxon>Eukaryota</taxon>
        <taxon>Metazoa</taxon>
        <taxon>Chordata</taxon>
        <taxon>Craniata</taxon>
        <taxon>Vertebrata</taxon>
        <taxon>Euteleostomi</taxon>
        <taxon>Mammalia</taxon>
        <taxon>Eutheria</taxon>
        <taxon>Laurasiatheria</taxon>
        <taxon>Carnivora</taxon>
        <taxon>Caniformia</taxon>
        <taxon>Canidae</taxon>
        <taxon>Nyctereutes</taxon>
    </lineage>
</organism>
<evidence type="ECO:0000259" key="8">
    <source>
        <dbReference type="Pfam" id="PF04218"/>
    </source>
</evidence>
<keyword evidence="3" id="KW-0238">DNA-binding</keyword>